<sequence>MEVEEASPPVVAAKKLRDIVRIVLFMISKSKIMVDFHFMLKKGKYNAGKAISNLGFHHKVHDHLSALSCKSSDAHLSFISPREYEFSCSNSPAFFQHHHHKRKHHHYSYYSNGGRHHLFGSSKSSSKYHYDDVTTVAALQKVLEILNNEAAAVEASPMVYLPGFGRSPMGRQLRVTDSPYPLKDEGDSQVDMAAEEFIKKFRHKYLKSEKRSMAAL</sequence>
<dbReference type="Proteomes" id="UP000187203">
    <property type="component" value="Unassembled WGS sequence"/>
</dbReference>
<comment type="caution">
    <text evidence="1">The sequence shown here is derived from an EMBL/GenBank/DDBJ whole genome shotgun (WGS) entry which is preliminary data.</text>
</comment>
<proteinExistence type="predicted"/>
<dbReference type="EMBL" id="AWUE01022440">
    <property type="protein sequence ID" value="OMO58232.1"/>
    <property type="molecule type" value="Genomic_DNA"/>
</dbReference>
<name>A0A1R3GJH6_9ROSI</name>
<gene>
    <name evidence="1" type="ORF">COLO4_34765</name>
</gene>
<evidence type="ECO:0000313" key="1">
    <source>
        <dbReference type="EMBL" id="OMO58232.1"/>
    </source>
</evidence>
<dbReference type="OrthoDB" id="696337at2759"/>
<dbReference type="PANTHER" id="PTHR33265:SF26">
    <property type="entry name" value="OS06G0554600 PROTEIN"/>
    <property type="match status" value="1"/>
</dbReference>
<keyword evidence="2" id="KW-1185">Reference proteome</keyword>
<evidence type="ECO:0000313" key="2">
    <source>
        <dbReference type="Proteomes" id="UP000187203"/>
    </source>
</evidence>
<dbReference type="AlphaFoldDB" id="A0A1R3GJH6"/>
<dbReference type="STRING" id="93759.A0A1R3GJH6"/>
<organism evidence="1 2">
    <name type="scientific">Corchorus olitorius</name>
    <dbReference type="NCBI Taxonomy" id="93759"/>
    <lineage>
        <taxon>Eukaryota</taxon>
        <taxon>Viridiplantae</taxon>
        <taxon>Streptophyta</taxon>
        <taxon>Embryophyta</taxon>
        <taxon>Tracheophyta</taxon>
        <taxon>Spermatophyta</taxon>
        <taxon>Magnoliopsida</taxon>
        <taxon>eudicotyledons</taxon>
        <taxon>Gunneridae</taxon>
        <taxon>Pentapetalae</taxon>
        <taxon>rosids</taxon>
        <taxon>malvids</taxon>
        <taxon>Malvales</taxon>
        <taxon>Malvaceae</taxon>
        <taxon>Grewioideae</taxon>
        <taxon>Apeibeae</taxon>
        <taxon>Corchorus</taxon>
    </lineage>
</organism>
<evidence type="ECO:0008006" key="3">
    <source>
        <dbReference type="Google" id="ProtNLM"/>
    </source>
</evidence>
<protein>
    <recommendedName>
        <fullName evidence="3">Avr9/Cf-9 rapidly elicited protein</fullName>
    </recommendedName>
</protein>
<dbReference type="PANTHER" id="PTHR33265">
    <property type="entry name" value="AVR9/CF-9 RAPIDLY ELICITED PROTEIN-RELATED"/>
    <property type="match status" value="1"/>
</dbReference>
<accession>A0A1R3GJH6</accession>
<reference evidence="2" key="1">
    <citation type="submission" date="2013-09" db="EMBL/GenBank/DDBJ databases">
        <title>Corchorus olitorius genome sequencing.</title>
        <authorList>
            <person name="Alam M."/>
            <person name="Haque M.S."/>
            <person name="Islam M.S."/>
            <person name="Emdad E.M."/>
            <person name="Islam M.M."/>
            <person name="Ahmed B."/>
            <person name="Halim A."/>
            <person name="Hossen Q.M.M."/>
            <person name="Hossain M.Z."/>
            <person name="Ahmed R."/>
            <person name="Khan M.M."/>
            <person name="Islam R."/>
            <person name="Rashid M.M."/>
            <person name="Khan S.A."/>
            <person name="Rahman M.S."/>
            <person name="Alam M."/>
            <person name="Yahiya A.S."/>
            <person name="Khan M.S."/>
            <person name="Azam M.S."/>
            <person name="Haque T."/>
            <person name="Lashkar M.Z.H."/>
            <person name="Akhand A.I."/>
            <person name="Morshed G."/>
            <person name="Roy S."/>
            <person name="Uddin K.S."/>
            <person name="Rabeya T."/>
            <person name="Hossain A.S."/>
            <person name="Chowdhury A."/>
            <person name="Snigdha A.R."/>
            <person name="Mortoza M.S."/>
            <person name="Matin S.A."/>
            <person name="Hoque S.M.E."/>
            <person name="Islam M.K."/>
            <person name="Roy D.K."/>
            <person name="Haider R."/>
            <person name="Moosa M.M."/>
            <person name="Elias S.M."/>
            <person name="Hasan A.M."/>
            <person name="Jahan S."/>
            <person name="Shafiuddin M."/>
            <person name="Mahmood N."/>
            <person name="Shommy N.S."/>
        </authorList>
    </citation>
    <scope>NUCLEOTIDE SEQUENCE [LARGE SCALE GENOMIC DNA]</scope>
    <source>
        <strain evidence="2">cv. O-4</strain>
    </source>
</reference>